<evidence type="ECO:0000256" key="2">
    <source>
        <dbReference type="ARBA" id="ARBA00022723"/>
    </source>
</evidence>
<dbReference type="InterPro" id="IPR001128">
    <property type="entry name" value="Cyt_P450"/>
</dbReference>
<name>A0AAV9Q441_9PEZI</name>
<dbReference type="InterPro" id="IPR036396">
    <property type="entry name" value="Cyt_P450_sf"/>
</dbReference>
<proteinExistence type="inferred from homology"/>
<protein>
    <recommendedName>
        <fullName evidence="8">Cytochrome P450</fullName>
    </recommendedName>
</protein>
<evidence type="ECO:0000313" key="7">
    <source>
        <dbReference type="Proteomes" id="UP001345827"/>
    </source>
</evidence>
<sequence>MAFTIAITSSLPHVQFQFMDLLHFLLAALSLYALGRAEHTQRELHKKYGALVRIAPNEVAVADPSACKIIYNIKSGFSKTDFYPPFAPKISSHGDHFTQLDEVKHAERRKYVNSVYSMSTILESEQYIDACSDVFVEKMGKFAETGVNIDLGEWIQWQVLHICATSILIPISKLTELYLRYTFDVIGELFFGQQFGFMRDEHDYGRYIESLDTLLPGIALSCVLPSYVRSFHSILGLLFPTIRKSISGFDEIRAAGRYWTNVRQKQMQTGTTGRVDLLDKFSKSGKSKAGSTSQRSRMKRALPWHRFAGSDTTAIAMRSILYHLMKNKTCMEKLVAEIDDFDSRGLLGKQHIRYAEAMKMPYLVACCKEGMRLHPSVGLGLPRHVPTGGATIAGRYFPAGSRVSMNAAVIQYDPLVFGDDAATFNPDRWIDGDGALMDRHMLHFGGGSRTCIGKNISLAELHKLIPQLLRSFSVYLVDPSREWKTENFWFNKQTGIHARVVARKGRST</sequence>
<dbReference type="PANTHER" id="PTHR24305:SF229">
    <property type="entry name" value="P450, PUTATIVE (EUROFUNG)-RELATED"/>
    <property type="match status" value="1"/>
</dbReference>
<dbReference type="InterPro" id="IPR002401">
    <property type="entry name" value="Cyt_P450_E_grp-I"/>
</dbReference>
<keyword evidence="5" id="KW-0503">Monooxygenase</keyword>
<dbReference type="PRINTS" id="PR00385">
    <property type="entry name" value="P450"/>
</dbReference>
<keyword evidence="2 4" id="KW-0479">Metal-binding</keyword>
<evidence type="ECO:0000256" key="5">
    <source>
        <dbReference type="RuleBase" id="RU000461"/>
    </source>
</evidence>
<dbReference type="GO" id="GO:0005506">
    <property type="term" value="F:iron ion binding"/>
    <property type="evidence" value="ECO:0007669"/>
    <property type="project" value="InterPro"/>
</dbReference>
<organism evidence="6 7">
    <name type="scientific">Vermiconidia calcicola</name>
    <dbReference type="NCBI Taxonomy" id="1690605"/>
    <lineage>
        <taxon>Eukaryota</taxon>
        <taxon>Fungi</taxon>
        <taxon>Dikarya</taxon>
        <taxon>Ascomycota</taxon>
        <taxon>Pezizomycotina</taxon>
        <taxon>Dothideomycetes</taxon>
        <taxon>Dothideomycetidae</taxon>
        <taxon>Mycosphaerellales</taxon>
        <taxon>Extremaceae</taxon>
        <taxon>Vermiconidia</taxon>
    </lineage>
</organism>
<evidence type="ECO:0000313" key="6">
    <source>
        <dbReference type="EMBL" id="KAK5535008.1"/>
    </source>
</evidence>
<evidence type="ECO:0008006" key="8">
    <source>
        <dbReference type="Google" id="ProtNLM"/>
    </source>
</evidence>
<keyword evidence="4 5" id="KW-0349">Heme</keyword>
<dbReference type="Gene3D" id="1.10.630.10">
    <property type="entry name" value="Cytochrome P450"/>
    <property type="match status" value="1"/>
</dbReference>
<comment type="cofactor">
    <cofactor evidence="1 4">
        <name>heme</name>
        <dbReference type="ChEBI" id="CHEBI:30413"/>
    </cofactor>
</comment>
<dbReference type="CDD" id="cd11060">
    <property type="entry name" value="CYP57A1-like"/>
    <property type="match status" value="1"/>
</dbReference>
<accession>A0AAV9Q441</accession>
<evidence type="ECO:0000256" key="1">
    <source>
        <dbReference type="ARBA" id="ARBA00001971"/>
    </source>
</evidence>
<dbReference type="EMBL" id="JAXLQG010000010">
    <property type="protein sequence ID" value="KAK5535008.1"/>
    <property type="molecule type" value="Genomic_DNA"/>
</dbReference>
<feature type="binding site" description="axial binding residue" evidence="4">
    <location>
        <position position="451"/>
    </location>
    <ligand>
        <name>heme</name>
        <dbReference type="ChEBI" id="CHEBI:30413"/>
    </ligand>
    <ligandPart>
        <name>Fe</name>
        <dbReference type="ChEBI" id="CHEBI:18248"/>
    </ligandPart>
</feature>
<keyword evidence="7" id="KW-1185">Reference proteome</keyword>
<keyword evidence="5" id="KW-0560">Oxidoreductase</keyword>
<gene>
    <name evidence="6" type="ORF">LTR25_006015</name>
</gene>
<dbReference type="PRINTS" id="PR00463">
    <property type="entry name" value="EP450I"/>
</dbReference>
<dbReference type="InterPro" id="IPR017972">
    <property type="entry name" value="Cyt_P450_CS"/>
</dbReference>
<dbReference type="GO" id="GO:0020037">
    <property type="term" value="F:heme binding"/>
    <property type="evidence" value="ECO:0007669"/>
    <property type="project" value="InterPro"/>
</dbReference>
<dbReference type="SUPFAM" id="SSF48264">
    <property type="entry name" value="Cytochrome P450"/>
    <property type="match status" value="1"/>
</dbReference>
<dbReference type="GO" id="GO:0016705">
    <property type="term" value="F:oxidoreductase activity, acting on paired donors, with incorporation or reduction of molecular oxygen"/>
    <property type="evidence" value="ECO:0007669"/>
    <property type="project" value="InterPro"/>
</dbReference>
<comment type="similarity">
    <text evidence="5">Belongs to the cytochrome P450 family.</text>
</comment>
<dbReference type="InterPro" id="IPR050121">
    <property type="entry name" value="Cytochrome_P450_monoxygenase"/>
</dbReference>
<reference evidence="6 7" key="1">
    <citation type="submission" date="2023-06" db="EMBL/GenBank/DDBJ databases">
        <title>Black Yeasts Isolated from many extreme environments.</title>
        <authorList>
            <person name="Coleine C."/>
            <person name="Stajich J.E."/>
            <person name="Selbmann L."/>
        </authorList>
    </citation>
    <scope>NUCLEOTIDE SEQUENCE [LARGE SCALE GENOMIC DNA]</scope>
    <source>
        <strain evidence="6 7">CCFEE 5887</strain>
    </source>
</reference>
<dbReference type="Pfam" id="PF00067">
    <property type="entry name" value="p450"/>
    <property type="match status" value="1"/>
</dbReference>
<dbReference type="Proteomes" id="UP001345827">
    <property type="component" value="Unassembled WGS sequence"/>
</dbReference>
<dbReference type="AlphaFoldDB" id="A0AAV9Q441"/>
<evidence type="ECO:0000256" key="4">
    <source>
        <dbReference type="PIRSR" id="PIRSR602401-1"/>
    </source>
</evidence>
<evidence type="ECO:0000256" key="3">
    <source>
        <dbReference type="ARBA" id="ARBA00023004"/>
    </source>
</evidence>
<dbReference type="PANTHER" id="PTHR24305">
    <property type="entry name" value="CYTOCHROME P450"/>
    <property type="match status" value="1"/>
</dbReference>
<dbReference type="PROSITE" id="PS00086">
    <property type="entry name" value="CYTOCHROME_P450"/>
    <property type="match status" value="1"/>
</dbReference>
<keyword evidence="3 4" id="KW-0408">Iron</keyword>
<comment type="caution">
    <text evidence="6">The sequence shown here is derived from an EMBL/GenBank/DDBJ whole genome shotgun (WGS) entry which is preliminary data.</text>
</comment>
<dbReference type="GO" id="GO:0004497">
    <property type="term" value="F:monooxygenase activity"/>
    <property type="evidence" value="ECO:0007669"/>
    <property type="project" value="UniProtKB-KW"/>
</dbReference>